<reference evidence="1" key="2">
    <citation type="journal article" date="2015" name="Data Brief">
        <title>Shoot transcriptome of the giant reed, Arundo donax.</title>
        <authorList>
            <person name="Barrero R.A."/>
            <person name="Guerrero F.D."/>
            <person name="Moolhuijzen P."/>
            <person name="Goolsby J.A."/>
            <person name="Tidwell J."/>
            <person name="Bellgard S.E."/>
            <person name="Bellgard M.I."/>
        </authorList>
    </citation>
    <scope>NUCLEOTIDE SEQUENCE</scope>
    <source>
        <tissue evidence="1">Shoot tissue taken approximately 20 cm above the soil surface</tissue>
    </source>
</reference>
<accession>A0A0A9AXZ1</accession>
<evidence type="ECO:0000313" key="1">
    <source>
        <dbReference type="EMBL" id="JAD54743.1"/>
    </source>
</evidence>
<dbReference type="EMBL" id="GBRH01243152">
    <property type="protein sequence ID" value="JAD54743.1"/>
    <property type="molecule type" value="Transcribed_RNA"/>
</dbReference>
<name>A0A0A9AXZ1_ARUDO</name>
<proteinExistence type="predicted"/>
<sequence>MGASVNHCARVPAT</sequence>
<organism evidence="1">
    <name type="scientific">Arundo donax</name>
    <name type="common">Giant reed</name>
    <name type="synonym">Donax arundinaceus</name>
    <dbReference type="NCBI Taxonomy" id="35708"/>
    <lineage>
        <taxon>Eukaryota</taxon>
        <taxon>Viridiplantae</taxon>
        <taxon>Streptophyta</taxon>
        <taxon>Embryophyta</taxon>
        <taxon>Tracheophyta</taxon>
        <taxon>Spermatophyta</taxon>
        <taxon>Magnoliopsida</taxon>
        <taxon>Liliopsida</taxon>
        <taxon>Poales</taxon>
        <taxon>Poaceae</taxon>
        <taxon>PACMAD clade</taxon>
        <taxon>Arundinoideae</taxon>
        <taxon>Arundineae</taxon>
        <taxon>Arundo</taxon>
    </lineage>
</organism>
<protein>
    <submittedName>
        <fullName evidence="1">Uncharacterized protein</fullName>
    </submittedName>
</protein>
<reference evidence="1" key="1">
    <citation type="submission" date="2014-09" db="EMBL/GenBank/DDBJ databases">
        <authorList>
            <person name="Magalhaes I.L.F."/>
            <person name="Oliveira U."/>
            <person name="Santos F.R."/>
            <person name="Vidigal T.H.D.A."/>
            <person name="Brescovit A.D."/>
            <person name="Santos A.J."/>
        </authorList>
    </citation>
    <scope>NUCLEOTIDE SEQUENCE</scope>
    <source>
        <tissue evidence="1">Shoot tissue taken approximately 20 cm above the soil surface</tissue>
    </source>
</reference>